<evidence type="ECO:0000256" key="1">
    <source>
        <dbReference type="SAM" id="Phobius"/>
    </source>
</evidence>
<proteinExistence type="predicted"/>
<name>A0ABW0JG44_9BURK</name>
<dbReference type="RefSeq" id="WP_377715472.1">
    <property type="nucleotide sequence ID" value="NZ_JBHSMP010000042.1"/>
</dbReference>
<sequence length="100" mass="10953">MNDPVIPPLPTPRLQLGLLVATPGALCVLQAADISVFQLLNRHARRDWGDVCESDRQQNDLAAANGARVLSCYALPAGQRIWIITEADRSTTTVLLPEEY</sequence>
<organism evidence="2 3">
    <name type="scientific">Paraburkholderia denitrificans</name>
    <dbReference type="NCBI Taxonomy" id="694025"/>
    <lineage>
        <taxon>Bacteria</taxon>
        <taxon>Pseudomonadati</taxon>
        <taxon>Pseudomonadota</taxon>
        <taxon>Betaproteobacteria</taxon>
        <taxon>Burkholderiales</taxon>
        <taxon>Burkholderiaceae</taxon>
        <taxon>Paraburkholderia</taxon>
    </lineage>
</organism>
<comment type="caution">
    <text evidence="2">The sequence shown here is derived from an EMBL/GenBank/DDBJ whole genome shotgun (WGS) entry which is preliminary data.</text>
</comment>
<reference evidence="3" key="1">
    <citation type="journal article" date="2019" name="Int. J. Syst. Evol. Microbiol.">
        <title>The Global Catalogue of Microorganisms (GCM) 10K type strain sequencing project: providing services to taxonomists for standard genome sequencing and annotation.</title>
        <authorList>
            <consortium name="The Broad Institute Genomics Platform"/>
            <consortium name="The Broad Institute Genome Sequencing Center for Infectious Disease"/>
            <person name="Wu L."/>
            <person name="Ma J."/>
        </authorList>
    </citation>
    <scope>NUCLEOTIDE SEQUENCE [LARGE SCALE GENOMIC DNA]</scope>
    <source>
        <strain evidence="3">CCUG 56042</strain>
    </source>
</reference>
<gene>
    <name evidence="2" type="ORF">ACFPTO_24210</name>
</gene>
<keyword evidence="1" id="KW-1133">Transmembrane helix</keyword>
<keyword evidence="1" id="KW-0472">Membrane</keyword>
<protein>
    <recommendedName>
        <fullName evidence="4">Type I restriction endonuclease subunit M</fullName>
    </recommendedName>
</protein>
<evidence type="ECO:0008006" key="4">
    <source>
        <dbReference type="Google" id="ProtNLM"/>
    </source>
</evidence>
<feature type="transmembrane region" description="Helical" evidence="1">
    <location>
        <begin position="20"/>
        <end position="40"/>
    </location>
</feature>
<keyword evidence="1" id="KW-0812">Transmembrane</keyword>
<evidence type="ECO:0000313" key="2">
    <source>
        <dbReference type="EMBL" id="MFC5431871.1"/>
    </source>
</evidence>
<accession>A0ABW0JG44</accession>
<dbReference type="Proteomes" id="UP001596103">
    <property type="component" value="Unassembled WGS sequence"/>
</dbReference>
<evidence type="ECO:0000313" key="3">
    <source>
        <dbReference type="Proteomes" id="UP001596103"/>
    </source>
</evidence>
<dbReference type="EMBL" id="JBHSMP010000042">
    <property type="protein sequence ID" value="MFC5431871.1"/>
    <property type="molecule type" value="Genomic_DNA"/>
</dbReference>
<keyword evidence="3" id="KW-1185">Reference proteome</keyword>